<dbReference type="GO" id="GO:0005737">
    <property type="term" value="C:cytoplasm"/>
    <property type="evidence" value="ECO:0007669"/>
    <property type="project" value="UniProtKB-UniRule"/>
</dbReference>
<evidence type="ECO:0000256" key="4">
    <source>
        <dbReference type="ARBA" id="ARBA00023015"/>
    </source>
</evidence>
<keyword evidence="10" id="KW-1185">Reference proteome</keyword>
<keyword evidence="3" id="KW-0677">Repeat</keyword>
<dbReference type="PANTHER" id="PTHR34701:SF1">
    <property type="entry name" value="TRANSCRIPTIONAL REGULATOR MRAZ"/>
    <property type="match status" value="1"/>
</dbReference>
<dbReference type="SUPFAM" id="SSF89447">
    <property type="entry name" value="AbrB/MazE/MraZ-like"/>
    <property type="match status" value="1"/>
</dbReference>
<dbReference type="Pfam" id="PF02381">
    <property type="entry name" value="MraZ"/>
    <property type="match status" value="2"/>
</dbReference>
<organism evidence="9 10">
    <name type="scientific">Lampropedia hyalina DSM 16112</name>
    <dbReference type="NCBI Taxonomy" id="1122156"/>
    <lineage>
        <taxon>Bacteria</taxon>
        <taxon>Pseudomonadati</taxon>
        <taxon>Pseudomonadota</taxon>
        <taxon>Betaproteobacteria</taxon>
        <taxon>Burkholderiales</taxon>
        <taxon>Comamonadaceae</taxon>
        <taxon>Lampropedia</taxon>
    </lineage>
</organism>
<dbReference type="PROSITE" id="PS51740">
    <property type="entry name" value="SPOVT_ABRB"/>
    <property type="match status" value="2"/>
</dbReference>
<dbReference type="InterPro" id="IPR020603">
    <property type="entry name" value="MraZ_dom"/>
</dbReference>
<dbReference type="Gene3D" id="3.40.1550.20">
    <property type="entry name" value="Transcriptional regulator MraZ domain"/>
    <property type="match status" value="1"/>
</dbReference>
<dbReference type="GO" id="GO:2000143">
    <property type="term" value="P:negative regulation of DNA-templated transcription initiation"/>
    <property type="evidence" value="ECO:0007669"/>
    <property type="project" value="TreeGrafter"/>
</dbReference>
<dbReference type="GO" id="GO:0000976">
    <property type="term" value="F:transcription cis-regulatory region binding"/>
    <property type="evidence" value="ECO:0007669"/>
    <property type="project" value="TreeGrafter"/>
</dbReference>
<dbReference type="CDD" id="cd16320">
    <property type="entry name" value="MraZ_N"/>
    <property type="match status" value="1"/>
</dbReference>
<dbReference type="GO" id="GO:0009295">
    <property type="term" value="C:nucleoid"/>
    <property type="evidence" value="ECO:0007669"/>
    <property type="project" value="UniProtKB-SubCell"/>
</dbReference>
<evidence type="ECO:0000259" key="8">
    <source>
        <dbReference type="PROSITE" id="PS51740"/>
    </source>
</evidence>
<comment type="subunit">
    <text evidence="7">Forms oligomers.</text>
</comment>
<evidence type="ECO:0000256" key="6">
    <source>
        <dbReference type="ARBA" id="ARBA00023163"/>
    </source>
</evidence>
<protein>
    <recommendedName>
        <fullName evidence="1 7">Transcriptional regulator MraZ</fullName>
    </recommendedName>
</protein>
<keyword evidence="4 7" id="KW-0805">Transcription regulation</keyword>
<dbReference type="InterPro" id="IPR007159">
    <property type="entry name" value="SpoVT-AbrB_dom"/>
</dbReference>
<dbReference type="STRING" id="1122156.SAMN02745117_00218"/>
<comment type="similarity">
    <text evidence="7">Belongs to the MraZ family.</text>
</comment>
<keyword evidence="5 7" id="KW-0238">DNA-binding</keyword>
<dbReference type="GO" id="GO:0003700">
    <property type="term" value="F:DNA-binding transcription factor activity"/>
    <property type="evidence" value="ECO:0007669"/>
    <property type="project" value="UniProtKB-UniRule"/>
</dbReference>
<accession>A0A1M4T3V0</accession>
<dbReference type="InterPro" id="IPR003444">
    <property type="entry name" value="MraZ"/>
</dbReference>
<dbReference type="PANTHER" id="PTHR34701">
    <property type="entry name" value="TRANSCRIPTIONAL REGULATOR MRAZ"/>
    <property type="match status" value="1"/>
</dbReference>
<sequence>MSLDAKGRLSIPARHRDALLEQDAGGLTITRSPEGCLLLYPRIVWERQREKILQLPMSMQWWKRILVGNATDVEMDGSGRVLVSPELRRAVGLEREAILLGMGAYLELWDRATHDAQQAQVLGKEMPAEVINHLVF</sequence>
<evidence type="ECO:0000313" key="10">
    <source>
        <dbReference type="Proteomes" id="UP000184327"/>
    </source>
</evidence>
<proteinExistence type="inferred from homology"/>
<dbReference type="EMBL" id="FQUZ01000002">
    <property type="protein sequence ID" value="SHE38977.1"/>
    <property type="molecule type" value="Genomic_DNA"/>
</dbReference>
<evidence type="ECO:0000313" key="9">
    <source>
        <dbReference type="EMBL" id="SHE38977.1"/>
    </source>
</evidence>
<dbReference type="InterPro" id="IPR038619">
    <property type="entry name" value="MraZ_sf"/>
</dbReference>
<evidence type="ECO:0000256" key="7">
    <source>
        <dbReference type="HAMAP-Rule" id="MF_01008"/>
    </source>
</evidence>
<evidence type="ECO:0000256" key="2">
    <source>
        <dbReference type="ARBA" id="ARBA00022490"/>
    </source>
</evidence>
<keyword evidence="6 7" id="KW-0804">Transcription</keyword>
<dbReference type="HAMAP" id="MF_01008">
    <property type="entry name" value="MraZ"/>
    <property type="match status" value="1"/>
</dbReference>
<name>A0A1M4T3V0_9BURK</name>
<dbReference type="InterPro" id="IPR037914">
    <property type="entry name" value="SpoVT-AbrB_sf"/>
</dbReference>
<dbReference type="AlphaFoldDB" id="A0A1M4T3V0"/>
<gene>
    <name evidence="7" type="primary">mraZ</name>
    <name evidence="9" type="ORF">SAMN02745117_00218</name>
</gene>
<feature type="domain" description="SpoVT-AbrB" evidence="8">
    <location>
        <begin position="70"/>
        <end position="113"/>
    </location>
</feature>
<reference evidence="9 10" key="1">
    <citation type="submission" date="2016-11" db="EMBL/GenBank/DDBJ databases">
        <authorList>
            <person name="Jaros S."/>
            <person name="Januszkiewicz K."/>
            <person name="Wedrychowicz H."/>
        </authorList>
    </citation>
    <scope>NUCLEOTIDE SEQUENCE [LARGE SCALE GENOMIC DNA]</scope>
    <source>
        <strain evidence="9 10">DSM 16112</strain>
    </source>
</reference>
<dbReference type="InterPro" id="IPR035644">
    <property type="entry name" value="MraZ_C"/>
</dbReference>
<dbReference type="InterPro" id="IPR035642">
    <property type="entry name" value="MraZ_N"/>
</dbReference>
<comment type="subcellular location">
    <subcellularLocation>
        <location evidence="7">Cytoplasm</location>
        <location evidence="7">Nucleoid</location>
    </subcellularLocation>
</comment>
<keyword evidence="2 7" id="KW-0963">Cytoplasm</keyword>
<dbReference type="Proteomes" id="UP000184327">
    <property type="component" value="Unassembled WGS sequence"/>
</dbReference>
<evidence type="ECO:0000256" key="3">
    <source>
        <dbReference type="ARBA" id="ARBA00022737"/>
    </source>
</evidence>
<dbReference type="CDD" id="cd16321">
    <property type="entry name" value="MraZ_C"/>
    <property type="match status" value="1"/>
</dbReference>
<feature type="domain" description="SpoVT-AbrB" evidence="8">
    <location>
        <begin position="1"/>
        <end position="44"/>
    </location>
</feature>
<evidence type="ECO:0000256" key="5">
    <source>
        <dbReference type="ARBA" id="ARBA00023125"/>
    </source>
</evidence>
<evidence type="ECO:0000256" key="1">
    <source>
        <dbReference type="ARBA" id="ARBA00013860"/>
    </source>
</evidence>